<accession>A0A226H5M9</accession>
<dbReference type="EMBL" id="MUGW01000027">
    <property type="protein sequence ID" value="OXA89515.1"/>
    <property type="molecule type" value="Genomic_DNA"/>
</dbReference>
<name>A0A226H5M9_9FLAO</name>
<protein>
    <recommendedName>
        <fullName evidence="3">DKNYY family protein</fullName>
    </recommendedName>
</protein>
<dbReference type="AlphaFoldDB" id="A0A226H5M9"/>
<gene>
    <name evidence="1" type="ORF">B0A66_13925</name>
</gene>
<organism evidence="1 2">
    <name type="scientific">Flavobacterium hercynium</name>
    <dbReference type="NCBI Taxonomy" id="387094"/>
    <lineage>
        <taxon>Bacteria</taxon>
        <taxon>Pseudomonadati</taxon>
        <taxon>Bacteroidota</taxon>
        <taxon>Flavobacteriia</taxon>
        <taxon>Flavobacteriales</taxon>
        <taxon>Flavobacteriaceae</taxon>
        <taxon>Flavobacterium</taxon>
    </lineage>
</organism>
<evidence type="ECO:0008006" key="3">
    <source>
        <dbReference type="Google" id="ProtNLM"/>
    </source>
</evidence>
<evidence type="ECO:0000313" key="2">
    <source>
        <dbReference type="Proteomes" id="UP000198345"/>
    </source>
</evidence>
<dbReference type="Proteomes" id="UP000198345">
    <property type="component" value="Unassembled WGS sequence"/>
</dbReference>
<reference evidence="1 2" key="1">
    <citation type="submission" date="2016-11" db="EMBL/GenBank/DDBJ databases">
        <title>Whole genomes of Flavobacteriaceae.</title>
        <authorList>
            <person name="Stine C."/>
            <person name="Li C."/>
            <person name="Tadesse D."/>
        </authorList>
    </citation>
    <scope>NUCLEOTIDE SEQUENCE [LARGE SCALE GENOMIC DNA]</scope>
    <source>
        <strain evidence="1 2">DSM 18292</strain>
    </source>
</reference>
<keyword evidence="2" id="KW-1185">Reference proteome</keyword>
<evidence type="ECO:0000313" key="1">
    <source>
        <dbReference type="EMBL" id="OXA89515.1"/>
    </source>
</evidence>
<dbReference type="PROSITE" id="PS51257">
    <property type="entry name" value="PROKAR_LIPOPROTEIN"/>
    <property type="match status" value="1"/>
</dbReference>
<dbReference type="OrthoDB" id="1258191at2"/>
<proteinExistence type="predicted"/>
<comment type="caution">
    <text evidence="1">The sequence shown here is derived from an EMBL/GenBank/DDBJ whole genome shotgun (WGS) entry which is preliminary data.</text>
</comment>
<dbReference type="InterPro" id="IPR027375">
    <property type="entry name" value="DKNYY"/>
</dbReference>
<sequence>MENTKKIVLLLIISFFSLTGCKSQNKEIKLLSNNLYKDDKGNIIFRIRDLEGLKEEKGLTVKNDTLNFSHVYDSKTNTYIKNNEVIDWETFDNIFNDPKNVEKTKEKQNGITFYCYFSDKNNMYLYPFLSTRLLFIKGNDYEVLGGAYLKVNNEIYWKAKKLESVDIKTFKTIQVINAADYHESSIGSDKNHLYIGSKIMSYEIFKYRYSEYQELKNKYFKDDI</sequence>
<dbReference type="RefSeq" id="WP_089050459.1">
    <property type="nucleotide sequence ID" value="NZ_FXTV01000020.1"/>
</dbReference>
<dbReference type="Pfam" id="PF13644">
    <property type="entry name" value="DKNYY"/>
    <property type="match status" value="1"/>
</dbReference>